<evidence type="ECO:0000313" key="3">
    <source>
        <dbReference type="Proteomes" id="UP001500339"/>
    </source>
</evidence>
<comment type="caution">
    <text evidence="2">The sequence shown here is derived from an EMBL/GenBank/DDBJ whole genome shotgun (WGS) entry which is preliminary data.</text>
</comment>
<dbReference type="Pfam" id="PF14330">
    <property type="entry name" value="DUF4387"/>
    <property type="match status" value="1"/>
</dbReference>
<proteinExistence type="predicted"/>
<dbReference type="InterPro" id="IPR025496">
    <property type="entry name" value="DUF4387"/>
</dbReference>
<name>A0ABP3U0P4_9CLOT</name>
<feature type="domain" description="DUF4387" evidence="1">
    <location>
        <begin position="4"/>
        <end position="101"/>
    </location>
</feature>
<reference evidence="3" key="1">
    <citation type="journal article" date="2019" name="Int. J. Syst. Evol. Microbiol.">
        <title>The Global Catalogue of Microorganisms (GCM) 10K type strain sequencing project: providing services to taxonomists for standard genome sequencing and annotation.</title>
        <authorList>
            <consortium name="The Broad Institute Genomics Platform"/>
            <consortium name="The Broad Institute Genome Sequencing Center for Infectious Disease"/>
            <person name="Wu L."/>
            <person name="Ma J."/>
        </authorList>
    </citation>
    <scope>NUCLEOTIDE SEQUENCE [LARGE SCALE GENOMIC DNA]</scope>
    <source>
        <strain evidence="3">JCM 1405</strain>
    </source>
</reference>
<protein>
    <submittedName>
        <fullName evidence="2">DUF4387 domain-containing protein</fullName>
    </submittedName>
</protein>
<evidence type="ECO:0000259" key="1">
    <source>
        <dbReference type="Pfam" id="PF14330"/>
    </source>
</evidence>
<evidence type="ECO:0000313" key="2">
    <source>
        <dbReference type="EMBL" id="GAA0720788.1"/>
    </source>
</evidence>
<dbReference type="EMBL" id="BAAACF010000001">
    <property type="protein sequence ID" value="GAA0720788.1"/>
    <property type="molecule type" value="Genomic_DNA"/>
</dbReference>
<sequence length="102" mass="11470">MAYLFELSKVLRSKNSGPFEITLDVLFDSEENYYKVKNSGKINENTICSLYNITPEKICSIVFFDPALGFKITILREVSSGTSGDRDVYGAQQHAPLINLEI</sequence>
<dbReference type="RefSeq" id="WP_343767400.1">
    <property type="nucleotide sequence ID" value="NZ_BAAACF010000001.1"/>
</dbReference>
<gene>
    <name evidence="2" type="ORF">GCM10008905_10350</name>
</gene>
<keyword evidence="3" id="KW-1185">Reference proteome</keyword>
<dbReference type="Proteomes" id="UP001500339">
    <property type="component" value="Unassembled WGS sequence"/>
</dbReference>
<organism evidence="2 3">
    <name type="scientific">Clostridium malenominatum</name>
    <dbReference type="NCBI Taxonomy" id="1539"/>
    <lineage>
        <taxon>Bacteria</taxon>
        <taxon>Bacillati</taxon>
        <taxon>Bacillota</taxon>
        <taxon>Clostridia</taxon>
        <taxon>Eubacteriales</taxon>
        <taxon>Clostridiaceae</taxon>
        <taxon>Clostridium</taxon>
    </lineage>
</organism>
<accession>A0ABP3U0P4</accession>